<organism evidence="2 3">
    <name type="scientific">Paxillus involutus ATCC 200175</name>
    <dbReference type="NCBI Taxonomy" id="664439"/>
    <lineage>
        <taxon>Eukaryota</taxon>
        <taxon>Fungi</taxon>
        <taxon>Dikarya</taxon>
        <taxon>Basidiomycota</taxon>
        <taxon>Agaricomycotina</taxon>
        <taxon>Agaricomycetes</taxon>
        <taxon>Agaricomycetidae</taxon>
        <taxon>Boletales</taxon>
        <taxon>Paxilineae</taxon>
        <taxon>Paxillaceae</taxon>
        <taxon>Paxillus</taxon>
    </lineage>
</organism>
<sequence length="355" mass="39339">MGKMPDNLWNILHLIGLRKGLTEVFTPTLSEGSPDSDEVDDEDIELAQTTSRKGTKRAQHSRAGTSSSQSAAPPSKRMKMLKSSGNLHSGSGAHSKYTNSDLPSGATDDNAWRRLFISSLAHYAAGYDNPWSIPDNKFKDVLQEIWDTVYKDRVVYSVVVGGPVYRLAKQGLNNWRAGFAAAAVAIITTFFAHDADFNNPMQRMEGFDNKVWSGLWRALFILQTFAHHFNFIQGYVDVPALPHDVLGPRTALALACTVVCRTLTLVTKENMTFKLTQPGNVWSAVIPKGGQFEFGEAVWGMMMRCYLEPITELSDEQFGLILDDTQKFVKKVTVPAASALDSAEDEGFDDLFAFR</sequence>
<evidence type="ECO:0000313" key="2">
    <source>
        <dbReference type="EMBL" id="KIJ14117.1"/>
    </source>
</evidence>
<name>A0A0C9U3Q8_PAXIN</name>
<feature type="compositionally biased region" description="Acidic residues" evidence="1">
    <location>
        <begin position="34"/>
        <end position="45"/>
    </location>
</feature>
<dbReference type="OrthoDB" id="3181351at2759"/>
<dbReference type="Proteomes" id="UP000053647">
    <property type="component" value="Unassembled WGS sequence"/>
</dbReference>
<feature type="compositionally biased region" description="Polar residues" evidence="1">
    <location>
        <begin position="62"/>
        <end position="72"/>
    </location>
</feature>
<protein>
    <submittedName>
        <fullName evidence="2">Uncharacterized protein</fullName>
    </submittedName>
</protein>
<dbReference type="AlphaFoldDB" id="A0A0C9U3Q8"/>
<keyword evidence="3" id="KW-1185">Reference proteome</keyword>
<reference evidence="3" key="2">
    <citation type="submission" date="2015-01" db="EMBL/GenBank/DDBJ databases">
        <title>Evolutionary Origins and Diversification of the Mycorrhizal Mutualists.</title>
        <authorList>
            <consortium name="DOE Joint Genome Institute"/>
            <consortium name="Mycorrhizal Genomics Consortium"/>
            <person name="Kohler A."/>
            <person name="Kuo A."/>
            <person name="Nagy L.G."/>
            <person name="Floudas D."/>
            <person name="Copeland A."/>
            <person name="Barry K.W."/>
            <person name="Cichocki N."/>
            <person name="Veneault-Fourrey C."/>
            <person name="LaButti K."/>
            <person name="Lindquist E.A."/>
            <person name="Lipzen A."/>
            <person name="Lundell T."/>
            <person name="Morin E."/>
            <person name="Murat C."/>
            <person name="Riley R."/>
            <person name="Ohm R."/>
            <person name="Sun H."/>
            <person name="Tunlid A."/>
            <person name="Henrissat B."/>
            <person name="Grigoriev I.V."/>
            <person name="Hibbett D.S."/>
            <person name="Martin F."/>
        </authorList>
    </citation>
    <scope>NUCLEOTIDE SEQUENCE [LARGE SCALE GENOMIC DNA]</scope>
    <source>
        <strain evidence="3">ATCC 200175</strain>
    </source>
</reference>
<accession>A0A0C9U3Q8</accession>
<dbReference type="EMBL" id="KN819345">
    <property type="protein sequence ID" value="KIJ14117.1"/>
    <property type="molecule type" value="Genomic_DNA"/>
</dbReference>
<gene>
    <name evidence="2" type="ORF">PAXINDRAFT_13030</name>
</gene>
<evidence type="ECO:0000313" key="3">
    <source>
        <dbReference type="Proteomes" id="UP000053647"/>
    </source>
</evidence>
<feature type="region of interest" description="Disordered" evidence="1">
    <location>
        <begin position="28"/>
        <end position="102"/>
    </location>
</feature>
<dbReference type="HOGENOM" id="CLU_032278_2_0_1"/>
<evidence type="ECO:0000256" key="1">
    <source>
        <dbReference type="SAM" id="MobiDB-lite"/>
    </source>
</evidence>
<proteinExistence type="predicted"/>
<reference evidence="2 3" key="1">
    <citation type="submission" date="2014-06" db="EMBL/GenBank/DDBJ databases">
        <authorList>
            <consortium name="DOE Joint Genome Institute"/>
            <person name="Kuo A."/>
            <person name="Kohler A."/>
            <person name="Nagy L.G."/>
            <person name="Floudas D."/>
            <person name="Copeland A."/>
            <person name="Barry K.W."/>
            <person name="Cichocki N."/>
            <person name="Veneault-Fourrey C."/>
            <person name="LaButti K."/>
            <person name="Lindquist E.A."/>
            <person name="Lipzen A."/>
            <person name="Lundell T."/>
            <person name="Morin E."/>
            <person name="Murat C."/>
            <person name="Sun H."/>
            <person name="Tunlid A."/>
            <person name="Henrissat B."/>
            <person name="Grigoriev I.V."/>
            <person name="Hibbett D.S."/>
            <person name="Martin F."/>
            <person name="Nordberg H.P."/>
            <person name="Cantor M.N."/>
            <person name="Hua S.X."/>
        </authorList>
    </citation>
    <scope>NUCLEOTIDE SEQUENCE [LARGE SCALE GENOMIC DNA]</scope>
    <source>
        <strain evidence="2 3">ATCC 200175</strain>
    </source>
</reference>